<evidence type="ECO:0000313" key="10">
    <source>
        <dbReference type="Proteomes" id="UP001224325"/>
    </source>
</evidence>
<keyword evidence="10" id="KW-1185">Reference proteome</keyword>
<keyword evidence="4" id="KW-0479">Metal-binding</keyword>
<evidence type="ECO:0000256" key="2">
    <source>
        <dbReference type="ARBA" id="ARBA00007261"/>
    </source>
</evidence>
<dbReference type="SUPFAM" id="SSF63411">
    <property type="entry name" value="LuxS/MPP-like metallohydrolase"/>
    <property type="match status" value="1"/>
</dbReference>
<dbReference type="InterPro" id="IPR011765">
    <property type="entry name" value="Pept_M16_N"/>
</dbReference>
<evidence type="ECO:0000256" key="5">
    <source>
        <dbReference type="ARBA" id="ARBA00022801"/>
    </source>
</evidence>
<comment type="similarity">
    <text evidence="2">Belongs to the peptidase M16 family.</text>
</comment>
<dbReference type="Pfam" id="PF00675">
    <property type="entry name" value="Peptidase_M16"/>
    <property type="match status" value="1"/>
</dbReference>
<dbReference type="PANTHER" id="PTHR43690">
    <property type="entry name" value="NARDILYSIN"/>
    <property type="match status" value="1"/>
</dbReference>
<evidence type="ECO:0000256" key="1">
    <source>
        <dbReference type="ARBA" id="ARBA00001947"/>
    </source>
</evidence>
<dbReference type="EMBL" id="CP155618">
    <property type="protein sequence ID" value="XBL15865.1"/>
    <property type="molecule type" value="Genomic_DNA"/>
</dbReference>
<keyword evidence="5" id="KW-0378">Hydrolase</keyword>
<sequence length="139" mass="15396">MKHILTLSIIFFILLAPNGLAQSLNYSEPLPVDETIKKGVLPNGMTYYIKSTDVVKDAASYYIIQNVGSILENDNQQGLAHFLEHMAFNGTENFPGKGILNTLQKQGAVFVKGINAYTGFDETVYNLNNIPTKDGLQRQ</sequence>
<evidence type="ECO:0000256" key="7">
    <source>
        <dbReference type="ARBA" id="ARBA00023049"/>
    </source>
</evidence>
<dbReference type="Gene3D" id="3.30.830.10">
    <property type="entry name" value="Metalloenzyme, LuxS/M16 peptidase-like"/>
    <property type="match status" value="1"/>
</dbReference>
<evidence type="ECO:0000256" key="6">
    <source>
        <dbReference type="ARBA" id="ARBA00022833"/>
    </source>
</evidence>
<evidence type="ECO:0000259" key="8">
    <source>
        <dbReference type="Pfam" id="PF00675"/>
    </source>
</evidence>
<evidence type="ECO:0000256" key="3">
    <source>
        <dbReference type="ARBA" id="ARBA00022670"/>
    </source>
</evidence>
<comment type="cofactor">
    <cofactor evidence="1">
        <name>Zn(2+)</name>
        <dbReference type="ChEBI" id="CHEBI:29105"/>
    </cofactor>
</comment>
<keyword evidence="3" id="KW-0645">Protease</keyword>
<dbReference type="InterPro" id="IPR050626">
    <property type="entry name" value="Peptidase_M16"/>
</dbReference>
<dbReference type="RefSeq" id="WP_308991637.1">
    <property type="nucleotide sequence ID" value="NZ_CP155618.1"/>
</dbReference>
<organism evidence="9 10">
    <name type="scientific">Mariniflexile litorale</name>
    <dbReference type="NCBI Taxonomy" id="3045158"/>
    <lineage>
        <taxon>Bacteria</taxon>
        <taxon>Pseudomonadati</taxon>
        <taxon>Bacteroidota</taxon>
        <taxon>Flavobacteriia</taxon>
        <taxon>Flavobacteriales</taxon>
        <taxon>Flavobacteriaceae</taxon>
        <taxon>Mariniflexile</taxon>
    </lineage>
</organism>
<name>A0AAU7EKW8_9FLAO</name>
<dbReference type="PANTHER" id="PTHR43690:SF17">
    <property type="entry name" value="PROTEIN YHJJ"/>
    <property type="match status" value="1"/>
</dbReference>
<reference evidence="9" key="1">
    <citation type="submission" date="2024-04" db="EMBL/GenBank/DDBJ databases">
        <title>Mariniflexile litorale, isolated from the shallow sediments of the Sea of Japan.</title>
        <authorList>
            <person name="Romanenko L."/>
            <person name="Isaeva M."/>
        </authorList>
    </citation>
    <scope>NUCLEOTIDE SEQUENCE [LARGE SCALE GENOMIC DNA]</scope>
    <source>
        <strain evidence="9">KMM 9835</strain>
    </source>
</reference>
<dbReference type="KEGG" id="mlil:QLS71_007570"/>
<dbReference type="GO" id="GO:0006508">
    <property type="term" value="P:proteolysis"/>
    <property type="evidence" value="ECO:0007669"/>
    <property type="project" value="UniProtKB-KW"/>
</dbReference>
<keyword evidence="6" id="KW-0862">Zinc</keyword>
<dbReference type="Proteomes" id="UP001224325">
    <property type="component" value="Chromosome"/>
</dbReference>
<dbReference type="InterPro" id="IPR001431">
    <property type="entry name" value="Pept_M16_Zn_BS"/>
</dbReference>
<feature type="domain" description="Peptidase M16 N-terminal" evidence="8">
    <location>
        <begin position="56"/>
        <end position="128"/>
    </location>
</feature>
<proteinExistence type="inferred from homology"/>
<evidence type="ECO:0000256" key="4">
    <source>
        <dbReference type="ARBA" id="ARBA00022723"/>
    </source>
</evidence>
<dbReference type="GO" id="GO:0046872">
    <property type="term" value="F:metal ion binding"/>
    <property type="evidence" value="ECO:0007669"/>
    <property type="project" value="UniProtKB-KW"/>
</dbReference>
<keyword evidence="7" id="KW-0482">Metalloprotease</keyword>
<evidence type="ECO:0000313" key="9">
    <source>
        <dbReference type="EMBL" id="XBL15865.1"/>
    </source>
</evidence>
<accession>A0AAU7EKW8</accession>
<protein>
    <submittedName>
        <fullName evidence="9">Insulinase family protein</fullName>
    </submittedName>
</protein>
<dbReference type="GO" id="GO:0004222">
    <property type="term" value="F:metalloendopeptidase activity"/>
    <property type="evidence" value="ECO:0007669"/>
    <property type="project" value="InterPro"/>
</dbReference>
<gene>
    <name evidence="9" type="ORF">QLS71_007570</name>
</gene>
<dbReference type="PROSITE" id="PS00143">
    <property type="entry name" value="INSULINASE"/>
    <property type="match status" value="1"/>
</dbReference>
<dbReference type="InterPro" id="IPR011249">
    <property type="entry name" value="Metalloenz_LuxS/M16"/>
</dbReference>
<dbReference type="AlphaFoldDB" id="A0AAU7EKW8"/>